<dbReference type="InterPro" id="IPR051687">
    <property type="entry name" value="Peroxisomal_Beta-Oxidation"/>
</dbReference>
<evidence type="ECO:0000256" key="1">
    <source>
        <dbReference type="ARBA" id="ARBA00006484"/>
    </source>
</evidence>
<evidence type="ECO:0000256" key="2">
    <source>
        <dbReference type="ARBA" id="ARBA00023002"/>
    </source>
</evidence>
<sequence length="100" mass="10811">MTDEEFDDVWKIHVKGTFWCSQAVSNFMKENKTGGSIINTTSGAHFGNFGQTNYSAAKGAIASMTYTLAIELAKYGIRVNAIGPTGTTRMSDTFNKSSNA</sequence>
<dbReference type="Pfam" id="PF00106">
    <property type="entry name" value="adh_short"/>
    <property type="match status" value="1"/>
</dbReference>
<name>A0A382DYZ4_9ZZZZ</name>
<reference evidence="3" key="1">
    <citation type="submission" date="2018-05" db="EMBL/GenBank/DDBJ databases">
        <authorList>
            <person name="Lanie J.A."/>
            <person name="Ng W.-L."/>
            <person name="Kazmierczak K.M."/>
            <person name="Andrzejewski T.M."/>
            <person name="Davidsen T.M."/>
            <person name="Wayne K.J."/>
            <person name="Tettelin H."/>
            <person name="Glass J.I."/>
            <person name="Rusch D."/>
            <person name="Podicherti R."/>
            <person name="Tsui H.-C.T."/>
            <person name="Winkler M.E."/>
        </authorList>
    </citation>
    <scope>NUCLEOTIDE SEQUENCE</scope>
</reference>
<accession>A0A382DYZ4</accession>
<dbReference type="EMBL" id="UINC01041525">
    <property type="protein sequence ID" value="SVB42913.1"/>
    <property type="molecule type" value="Genomic_DNA"/>
</dbReference>
<dbReference type="Gene3D" id="3.40.50.720">
    <property type="entry name" value="NAD(P)-binding Rossmann-like Domain"/>
    <property type="match status" value="1"/>
</dbReference>
<protein>
    <submittedName>
        <fullName evidence="3">Uncharacterized protein</fullName>
    </submittedName>
</protein>
<evidence type="ECO:0000313" key="3">
    <source>
        <dbReference type="EMBL" id="SVB42913.1"/>
    </source>
</evidence>
<dbReference type="AlphaFoldDB" id="A0A382DYZ4"/>
<gene>
    <name evidence="3" type="ORF">METZ01_LOCUS195767</name>
</gene>
<feature type="non-terminal residue" evidence="3">
    <location>
        <position position="100"/>
    </location>
</feature>
<dbReference type="GO" id="GO:0016491">
    <property type="term" value="F:oxidoreductase activity"/>
    <property type="evidence" value="ECO:0007669"/>
    <property type="project" value="UniProtKB-KW"/>
</dbReference>
<dbReference type="PRINTS" id="PR00080">
    <property type="entry name" value="SDRFAMILY"/>
</dbReference>
<proteinExistence type="inferred from homology"/>
<comment type="similarity">
    <text evidence="1">Belongs to the short-chain dehydrogenases/reductases (SDR) family.</text>
</comment>
<dbReference type="PANTHER" id="PTHR45024:SF2">
    <property type="entry name" value="SCP2 DOMAIN-CONTAINING PROTEIN"/>
    <property type="match status" value="1"/>
</dbReference>
<dbReference type="PRINTS" id="PR00081">
    <property type="entry name" value="GDHRDH"/>
</dbReference>
<dbReference type="SUPFAM" id="SSF51735">
    <property type="entry name" value="NAD(P)-binding Rossmann-fold domains"/>
    <property type="match status" value="1"/>
</dbReference>
<dbReference type="InterPro" id="IPR002347">
    <property type="entry name" value="SDR_fam"/>
</dbReference>
<organism evidence="3">
    <name type="scientific">marine metagenome</name>
    <dbReference type="NCBI Taxonomy" id="408172"/>
    <lineage>
        <taxon>unclassified sequences</taxon>
        <taxon>metagenomes</taxon>
        <taxon>ecological metagenomes</taxon>
    </lineage>
</organism>
<feature type="non-terminal residue" evidence="3">
    <location>
        <position position="1"/>
    </location>
</feature>
<dbReference type="PANTHER" id="PTHR45024">
    <property type="entry name" value="DEHYDROGENASES, SHORT CHAIN"/>
    <property type="match status" value="1"/>
</dbReference>
<dbReference type="InterPro" id="IPR036291">
    <property type="entry name" value="NAD(P)-bd_dom_sf"/>
</dbReference>
<keyword evidence="2" id="KW-0560">Oxidoreductase</keyword>